<organism evidence="11 12">
    <name type="scientific">Sinocyclocheilus grahami</name>
    <name type="common">Dianchi golden-line fish</name>
    <name type="synonym">Barbus grahami</name>
    <dbReference type="NCBI Taxonomy" id="75366"/>
    <lineage>
        <taxon>Eukaryota</taxon>
        <taxon>Metazoa</taxon>
        <taxon>Chordata</taxon>
        <taxon>Craniata</taxon>
        <taxon>Vertebrata</taxon>
        <taxon>Euteleostomi</taxon>
        <taxon>Actinopterygii</taxon>
        <taxon>Neopterygii</taxon>
        <taxon>Teleostei</taxon>
        <taxon>Ostariophysi</taxon>
        <taxon>Cypriniformes</taxon>
        <taxon>Cyprinidae</taxon>
        <taxon>Cyprininae</taxon>
        <taxon>Sinocyclocheilus</taxon>
    </lineage>
</organism>
<dbReference type="Ensembl" id="ENSSGRT00000022813.1">
    <property type="protein sequence ID" value="ENSSGRP00000021133.1"/>
    <property type="gene ID" value="ENSSGRG00000012677.1"/>
</dbReference>
<dbReference type="GeneID" id="107561333"/>
<keyword evidence="12" id="KW-1185">Reference proteome</keyword>
<dbReference type="PANTHER" id="PTHR33905">
    <property type="entry name" value="CST COMPLEX SUBUNIT TEN1"/>
    <property type="match status" value="1"/>
</dbReference>
<dbReference type="AlphaFoldDB" id="A0A672L6C4"/>
<keyword evidence="6" id="KW-0539">Nucleus</keyword>
<dbReference type="PANTHER" id="PTHR33905:SF1">
    <property type="entry name" value="CST COMPLEX SUBUNIT TEN1"/>
    <property type="match status" value="1"/>
</dbReference>
<dbReference type="KEGG" id="sgh:107561333"/>
<dbReference type="GO" id="GO:1990879">
    <property type="term" value="C:CST complex"/>
    <property type="evidence" value="ECO:0007669"/>
    <property type="project" value="InterPro"/>
</dbReference>
<dbReference type="GO" id="GO:0042162">
    <property type="term" value="F:telomeric DNA binding"/>
    <property type="evidence" value="ECO:0007669"/>
    <property type="project" value="TreeGrafter"/>
</dbReference>
<dbReference type="Gene3D" id="2.40.50.140">
    <property type="entry name" value="Nucleic acid-binding proteins"/>
    <property type="match status" value="1"/>
</dbReference>
<dbReference type="RefSeq" id="XP_016101243.1">
    <property type="nucleotide sequence ID" value="XM_016245757.1"/>
</dbReference>
<evidence type="ECO:0000256" key="7">
    <source>
        <dbReference type="ARBA" id="ARBA00061044"/>
    </source>
</evidence>
<evidence type="ECO:0000256" key="3">
    <source>
        <dbReference type="ARBA" id="ARBA00022454"/>
    </source>
</evidence>
<reference evidence="11" key="2">
    <citation type="submission" date="2025-09" db="UniProtKB">
        <authorList>
            <consortium name="Ensembl"/>
        </authorList>
    </citation>
    <scope>IDENTIFICATION</scope>
</reference>
<dbReference type="FunFam" id="2.40.50.140:FF:000203">
    <property type="entry name" value="TEN1 subunit of CST complex"/>
    <property type="match status" value="1"/>
</dbReference>
<protein>
    <recommendedName>
        <fullName evidence="8">CST complex subunit TEN1</fullName>
    </recommendedName>
    <alternativeName>
        <fullName evidence="10">Protein telomeric pathways with STN1 homolog</fullName>
    </alternativeName>
    <alternativeName>
        <fullName evidence="9">Telomere length regulation protein TEN1 homolog</fullName>
    </alternativeName>
</protein>
<reference evidence="11" key="1">
    <citation type="submission" date="2025-08" db="UniProtKB">
        <authorList>
            <consortium name="Ensembl"/>
        </authorList>
    </citation>
    <scope>IDENTIFICATION</scope>
</reference>
<accession>A0A672L6C4</accession>
<evidence type="ECO:0000256" key="9">
    <source>
        <dbReference type="ARBA" id="ARBA00078215"/>
    </source>
</evidence>
<dbReference type="CTD" id="100134934"/>
<dbReference type="GO" id="GO:0003697">
    <property type="term" value="F:single-stranded DNA binding"/>
    <property type="evidence" value="ECO:0007669"/>
    <property type="project" value="InterPro"/>
</dbReference>
<evidence type="ECO:0000256" key="6">
    <source>
        <dbReference type="ARBA" id="ARBA00023242"/>
    </source>
</evidence>
<evidence type="ECO:0000256" key="1">
    <source>
        <dbReference type="ARBA" id="ARBA00004123"/>
    </source>
</evidence>
<dbReference type="Proteomes" id="UP000472262">
    <property type="component" value="Unassembled WGS sequence"/>
</dbReference>
<keyword evidence="5" id="KW-0238">DNA-binding</keyword>
<dbReference type="OrthoDB" id="342190at2759"/>
<evidence type="ECO:0000256" key="10">
    <source>
        <dbReference type="ARBA" id="ARBA00079840"/>
    </source>
</evidence>
<dbReference type="InterPro" id="IPR012340">
    <property type="entry name" value="NA-bd_OB-fold"/>
</dbReference>
<gene>
    <name evidence="11" type="primary">ten1</name>
</gene>
<comment type="similarity">
    <text evidence="7">Belongs to the TEN1 family.</text>
</comment>
<evidence type="ECO:0000256" key="5">
    <source>
        <dbReference type="ARBA" id="ARBA00023125"/>
    </source>
</evidence>
<dbReference type="GO" id="GO:0032211">
    <property type="term" value="P:negative regulation of telomere maintenance via telomerase"/>
    <property type="evidence" value="ECO:0007669"/>
    <property type="project" value="TreeGrafter"/>
</dbReference>
<comment type="subcellular location">
    <subcellularLocation>
        <location evidence="2">Chromosome</location>
        <location evidence="2">Telomere</location>
    </subcellularLocation>
    <subcellularLocation>
        <location evidence="1">Nucleus</location>
    </subcellularLocation>
</comment>
<evidence type="ECO:0000256" key="8">
    <source>
        <dbReference type="ARBA" id="ARBA00068173"/>
    </source>
</evidence>
<evidence type="ECO:0000256" key="4">
    <source>
        <dbReference type="ARBA" id="ARBA00022895"/>
    </source>
</evidence>
<name>A0A672L6C4_SINGR</name>
<proteinExistence type="inferred from homology"/>
<dbReference type="GO" id="GO:0010521">
    <property type="term" value="F:telomerase inhibitor activity"/>
    <property type="evidence" value="ECO:0007669"/>
    <property type="project" value="TreeGrafter"/>
</dbReference>
<dbReference type="Pfam" id="PF15490">
    <property type="entry name" value="Ten1_2"/>
    <property type="match status" value="1"/>
</dbReference>
<keyword evidence="3" id="KW-0158">Chromosome</keyword>
<evidence type="ECO:0000313" key="11">
    <source>
        <dbReference type="Ensembl" id="ENSSGRP00000021133.1"/>
    </source>
</evidence>
<evidence type="ECO:0000313" key="12">
    <source>
        <dbReference type="Proteomes" id="UP000472262"/>
    </source>
</evidence>
<dbReference type="InterPro" id="IPR029146">
    <property type="entry name" value="Ten1_animal_plant"/>
</dbReference>
<sequence>MLPPPAVFHFLWEINTDLVKDGASVRTNGRLISYKPEGSKAVLSGQQSSAQCHVYVQTTLVEPFQPILGAQYFVLGEIEKTDGLTGVILHARALSNVDGVDLTLMQKAIREQRCFFKKRIPEINEQAPHCEPSYVKNL</sequence>
<evidence type="ECO:0000256" key="2">
    <source>
        <dbReference type="ARBA" id="ARBA00004574"/>
    </source>
</evidence>
<keyword evidence="4" id="KW-0779">Telomere</keyword>